<gene>
    <name evidence="7" type="ORF">O0S08_05845</name>
</gene>
<sequence>MRGDTMLTHAPTLPWRAPAGADAPPLLTERYFDHGLIGAGGMGEIRRVWDRRLERTLAMKILRWSPLLDEEACRRFLIEASISAELQHPGIVAVHEQGWLSDGRPWFTLDEVRGRTLGELIVAHERAEDRRVRLQPLIRVLHAVCHIVAFTHRHGVVHRDLKPQNIMIDHHGGVLVLDWGLATRMGVDLAEAERGLTGTPGYISPERLHAARSADPCEDIYSLGCMLYEILTGRRPYGGTPSEALERLAREAPLPVALATQTHRAAGELCALCEQAMARESALRPDAERLALGLRSWLERHP</sequence>
<evidence type="ECO:0000256" key="5">
    <source>
        <dbReference type="PROSITE-ProRule" id="PRU10141"/>
    </source>
</evidence>
<dbReference type="PROSITE" id="PS00108">
    <property type="entry name" value="PROTEIN_KINASE_ST"/>
    <property type="match status" value="1"/>
</dbReference>
<dbReference type="PANTHER" id="PTHR43289">
    <property type="entry name" value="MITOGEN-ACTIVATED PROTEIN KINASE KINASE KINASE 20-RELATED"/>
    <property type="match status" value="1"/>
</dbReference>
<reference evidence="7" key="1">
    <citation type="submission" date="2022-11" db="EMBL/GenBank/DDBJ databases">
        <title>Minimal conservation of predation-associated metabolite biosynthetic gene clusters underscores biosynthetic potential of Myxococcota including descriptions for ten novel species: Archangium lansinium sp. nov., Myxococcus landrumus sp. nov., Nannocystis bai.</title>
        <authorList>
            <person name="Ahearne A."/>
            <person name="Stevens C."/>
            <person name="Dowd S."/>
        </authorList>
    </citation>
    <scope>NUCLEOTIDE SEQUENCE</scope>
    <source>
        <strain evidence="7">Fl3</strain>
    </source>
</reference>
<dbReference type="PANTHER" id="PTHR43289:SF6">
    <property type="entry name" value="SERINE_THREONINE-PROTEIN KINASE NEKL-3"/>
    <property type="match status" value="1"/>
</dbReference>
<dbReference type="InterPro" id="IPR017441">
    <property type="entry name" value="Protein_kinase_ATP_BS"/>
</dbReference>
<evidence type="ECO:0000259" key="6">
    <source>
        <dbReference type="PROSITE" id="PS50011"/>
    </source>
</evidence>
<evidence type="ECO:0000256" key="1">
    <source>
        <dbReference type="ARBA" id="ARBA00022679"/>
    </source>
</evidence>
<dbReference type="RefSeq" id="WP_269038012.1">
    <property type="nucleotide sequence ID" value="NZ_CP114040.1"/>
</dbReference>
<keyword evidence="8" id="KW-1185">Reference proteome</keyword>
<organism evidence="7 8">
    <name type="scientific">Nannocystis punicea</name>
    <dbReference type="NCBI Taxonomy" id="2995304"/>
    <lineage>
        <taxon>Bacteria</taxon>
        <taxon>Pseudomonadati</taxon>
        <taxon>Myxococcota</taxon>
        <taxon>Polyangia</taxon>
        <taxon>Nannocystales</taxon>
        <taxon>Nannocystaceae</taxon>
        <taxon>Nannocystis</taxon>
    </lineage>
</organism>
<dbReference type="Gene3D" id="3.30.200.20">
    <property type="entry name" value="Phosphorylase Kinase, domain 1"/>
    <property type="match status" value="1"/>
</dbReference>
<keyword evidence="3 7" id="KW-0418">Kinase</keyword>
<feature type="binding site" evidence="5">
    <location>
        <position position="60"/>
    </location>
    <ligand>
        <name>ATP</name>
        <dbReference type="ChEBI" id="CHEBI:30616"/>
    </ligand>
</feature>
<dbReference type="Proteomes" id="UP001164459">
    <property type="component" value="Chromosome"/>
</dbReference>
<proteinExistence type="predicted"/>
<keyword evidence="4 5" id="KW-0067">ATP-binding</keyword>
<dbReference type="SUPFAM" id="SSF56112">
    <property type="entry name" value="Protein kinase-like (PK-like)"/>
    <property type="match status" value="1"/>
</dbReference>
<evidence type="ECO:0000313" key="7">
    <source>
        <dbReference type="EMBL" id="WAS95666.1"/>
    </source>
</evidence>
<dbReference type="Gene3D" id="1.10.510.10">
    <property type="entry name" value="Transferase(Phosphotransferase) domain 1"/>
    <property type="match status" value="1"/>
</dbReference>
<dbReference type="Pfam" id="PF00069">
    <property type="entry name" value="Pkinase"/>
    <property type="match status" value="1"/>
</dbReference>
<dbReference type="InterPro" id="IPR000719">
    <property type="entry name" value="Prot_kinase_dom"/>
</dbReference>
<dbReference type="EMBL" id="CP114040">
    <property type="protein sequence ID" value="WAS95666.1"/>
    <property type="molecule type" value="Genomic_DNA"/>
</dbReference>
<keyword evidence="2 5" id="KW-0547">Nucleotide-binding</keyword>
<dbReference type="GO" id="GO:0016301">
    <property type="term" value="F:kinase activity"/>
    <property type="evidence" value="ECO:0007669"/>
    <property type="project" value="UniProtKB-KW"/>
</dbReference>
<dbReference type="PROSITE" id="PS50011">
    <property type="entry name" value="PROTEIN_KINASE_DOM"/>
    <property type="match status" value="1"/>
</dbReference>
<accession>A0ABY7H8S3</accession>
<keyword evidence="1" id="KW-0808">Transferase</keyword>
<protein>
    <submittedName>
        <fullName evidence="7">Serine/threonine-protein kinase</fullName>
    </submittedName>
</protein>
<feature type="domain" description="Protein kinase" evidence="6">
    <location>
        <begin position="31"/>
        <end position="302"/>
    </location>
</feature>
<name>A0ABY7H8S3_9BACT</name>
<evidence type="ECO:0000256" key="3">
    <source>
        <dbReference type="ARBA" id="ARBA00022777"/>
    </source>
</evidence>
<dbReference type="PROSITE" id="PS00107">
    <property type="entry name" value="PROTEIN_KINASE_ATP"/>
    <property type="match status" value="1"/>
</dbReference>
<dbReference type="CDD" id="cd14014">
    <property type="entry name" value="STKc_PknB_like"/>
    <property type="match status" value="1"/>
</dbReference>
<evidence type="ECO:0000256" key="4">
    <source>
        <dbReference type="ARBA" id="ARBA00022840"/>
    </source>
</evidence>
<evidence type="ECO:0000313" key="8">
    <source>
        <dbReference type="Proteomes" id="UP001164459"/>
    </source>
</evidence>
<evidence type="ECO:0000256" key="2">
    <source>
        <dbReference type="ARBA" id="ARBA00022741"/>
    </source>
</evidence>
<dbReference type="SMART" id="SM00220">
    <property type="entry name" value="S_TKc"/>
    <property type="match status" value="1"/>
</dbReference>
<dbReference type="InterPro" id="IPR008271">
    <property type="entry name" value="Ser/Thr_kinase_AS"/>
</dbReference>
<dbReference type="InterPro" id="IPR011009">
    <property type="entry name" value="Kinase-like_dom_sf"/>
</dbReference>